<sequence length="249" mass="26536">MRALQVVMRTALRFGSPVLAAGSVRGFAAARGPSVWSMRSWSGISAAANQAARLTRPQLSAALHTAQPVWAEEERPSDASQEPPAAAAPVEEAVPSPEAAASSDSKTEQPETGKTANPTNQYNIAGMSEADAADWMRQVSLRQRRKSAEREEDLESCLAHVKMTANNTIVTISRRDGNSLNWASAGSCGFKGARRSTTYAAQVASQRAAEAGDDSSQHASPCHALARRLVIEVCAKCVFSSKALDLRDR</sequence>
<evidence type="ECO:0000313" key="6">
    <source>
        <dbReference type="Proteomes" id="UP000001357"/>
    </source>
</evidence>
<evidence type="ECO:0008006" key="7">
    <source>
        <dbReference type="Google" id="ProtNLM"/>
    </source>
</evidence>
<evidence type="ECO:0000256" key="1">
    <source>
        <dbReference type="ARBA" id="ARBA00006194"/>
    </source>
</evidence>
<dbReference type="GO" id="GO:0003735">
    <property type="term" value="F:structural constituent of ribosome"/>
    <property type="evidence" value="ECO:0000318"/>
    <property type="project" value="GO_Central"/>
</dbReference>
<evidence type="ECO:0000313" key="5">
    <source>
        <dbReference type="EMBL" id="EDQ87305.1"/>
    </source>
</evidence>
<keyword evidence="2" id="KW-0689">Ribosomal protein</keyword>
<evidence type="ECO:0000256" key="4">
    <source>
        <dbReference type="SAM" id="MobiDB-lite"/>
    </source>
</evidence>
<protein>
    <recommendedName>
        <fullName evidence="7">Ribosomal protein S11</fullName>
    </recommendedName>
</protein>
<dbReference type="InParanoid" id="A9V524"/>
<evidence type="ECO:0000256" key="3">
    <source>
        <dbReference type="ARBA" id="ARBA00023274"/>
    </source>
</evidence>
<dbReference type="Proteomes" id="UP000001357">
    <property type="component" value="Unassembled WGS sequence"/>
</dbReference>
<dbReference type="Pfam" id="PF00411">
    <property type="entry name" value="Ribosomal_S11"/>
    <property type="match status" value="1"/>
</dbReference>
<dbReference type="RefSeq" id="XP_001747918.1">
    <property type="nucleotide sequence ID" value="XM_001747866.1"/>
</dbReference>
<organism evidence="5 6">
    <name type="scientific">Monosiga brevicollis</name>
    <name type="common">Choanoflagellate</name>
    <dbReference type="NCBI Taxonomy" id="81824"/>
    <lineage>
        <taxon>Eukaryota</taxon>
        <taxon>Choanoflagellata</taxon>
        <taxon>Craspedida</taxon>
        <taxon>Salpingoecidae</taxon>
        <taxon>Monosiga</taxon>
    </lineage>
</organism>
<dbReference type="STRING" id="81824.A9V524"/>
<keyword evidence="6" id="KW-1185">Reference proteome</keyword>
<evidence type="ECO:0000256" key="2">
    <source>
        <dbReference type="ARBA" id="ARBA00022980"/>
    </source>
</evidence>
<feature type="compositionally biased region" description="Low complexity" evidence="4">
    <location>
        <begin position="78"/>
        <end position="104"/>
    </location>
</feature>
<dbReference type="KEGG" id="mbr:MONBRDRAFT_27360"/>
<name>A9V524_MONBE</name>
<keyword evidence="3" id="KW-0687">Ribonucleoprotein</keyword>
<dbReference type="InterPro" id="IPR036967">
    <property type="entry name" value="Ribosomal_uS11_sf"/>
</dbReference>
<dbReference type="GO" id="GO:0006412">
    <property type="term" value="P:translation"/>
    <property type="evidence" value="ECO:0000318"/>
    <property type="project" value="GO_Central"/>
</dbReference>
<dbReference type="EMBL" id="CH991560">
    <property type="protein sequence ID" value="EDQ87305.1"/>
    <property type="molecule type" value="Genomic_DNA"/>
</dbReference>
<dbReference type="InterPro" id="IPR001971">
    <property type="entry name" value="Ribosomal_uS11"/>
</dbReference>
<dbReference type="PANTHER" id="PTHR11759">
    <property type="entry name" value="40S RIBOSOMAL PROTEIN S14/30S RIBOSOMAL PROTEIN S11"/>
    <property type="match status" value="1"/>
</dbReference>
<dbReference type="GO" id="GO:0005763">
    <property type="term" value="C:mitochondrial small ribosomal subunit"/>
    <property type="evidence" value="ECO:0000318"/>
    <property type="project" value="GO_Central"/>
</dbReference>
<accession>A9V524</accession>
<dbReference type="SUPFAM" id="SSF53137">
    <property type="entry name" value="Translational machinery components"/>
    <property type="match status" value="1"/>
</dbReference>
<proteinExistence type="inferred from homology"/>
<gene>
    <name evidence="5" type="ORF">MONBRDRAFT_27360</name>
</gene>
<feature type="region of interest" description="Disordered" evidence="4">
    <location>
        <begin position="65"/>
        <end position="123"/>
    </location>
</feature>
<reference evidence="5 6" key="1">
    <citation type="journal article" date="2008" name="Nature">
        <title>The genome of the choanoflagellate Monosiga brevicollis and the origin of metazoans.</title>
        <authorList>
            <consortium name="JGI Sequencing"/>
            <person name="King N."/>
            <person name="Westbrook M.J."/>
            <person name="Young S.L."/>
            <person name="Kuo A."/>
            <person name="Abedin M."/>
            <person name="Chapman J."/>
            <person name="Fairclough S."/>
            <person name="Hellsten U."/>
            <person name="Isogai Y."/>
            <person name="Letunic I."/>
            <person name="Marr M."/>
            <person name="Pincus D."/>
            <person name="Putnam N."/>
            <person name="Rokas A."/>
            <person name="Wright K.J."/>
            <person name="Zuzow R."/>
            <person name="Dirks W."/>
            <person name="Good M."/>
            <person name="Goodstein D."/>
            <person name="Lemons D."/>
            <person name="Li W."/>
            <person name="Lyons J.B."/>
            <person name="Morris A."/>
            <person name="Nichols S."/>
            <person name="Richter D.J."/>
            <person name="Salamov A."/>
            <person name="Bork P."/>
            <person name="Lim W.A."/>
            <person name="Manning G."/>
            <person name="Miller W.T."/>
            <person name="McGinnis W."/>
            <person name="Shapiro H."/>
            <person name="Tjian R."/>
            <person name="Grigoriev I.V."/>
            <person name="Rokhsar D."/>
        </authorList>
    </citation>
    <scope>NUCLEOTIDE SEQUENCE [LARGE SCALE GENOMIC DNA]</scope>
    <source>
        <strain evidence="6">MX1 / ATCC 50154</strain>
    </source>
</reference>
<comment type="similarity">
    <text evidence="1">Belongs to the universal ribosomal protein uS11 family.</text>
</comment>
<dbReference type="Gene3D" id="3.30.420.80">
    <property type="entry name" value="Ribosomal protein S11"/>
    <property type="match status" value="1"/>
</dbReference>
<dbReference type="AlphaFoldDB" id="A9V524"/>
<dbReference type="GeneID" id="5893161"/>
<feature type="compositionally biased region" description="Polar residues" evidence="4">
    <location>
        <begin position="112"/>
        <end position="123"/>
    </location>
</feature>